<protein>
    <submittedName>
        <fullName evidence="1">Uncharacterized protein</fullName>
    </submittedName>
</protein>
<dbReference type="Proteomes" id="UP000054937">
    <property type="component" value="Unassembled WGS sequence"/>
</dbReference>
<comment type="caution">
    <text evidence="1">The sequence shown here is derived from an EMBL/GenBank/DDBJ whole genome shotgun (WGS) entry which is preliminary data.</text>
</comment>
<keyword evidence="2" id="KW-1185">Reference proteome</keyword>
<dbReference type="EMBL" id="LDAU01000225">
    <property type="protein sequence ID" value="KRW98914.1"/>
    <property type="molecule type" value="Genomic_DNA"/>
</dbReference>
<sequence length="124" mass="14084">MSSDACRIRTCAPLGKRFLVARQSDACRIRTCAPLGKRFLVARYNHSPKAPIMLKQQQNIHSTSKFNLIKVFLKGDGNKFQIQQNKQIVNTNFSQLGALGEWLYRATRNRLPRGAQVRILQASL</sequence>
<accession>A0A0V0Q9P8</accession>
<dbReference type="AlphaFoldDB" id="A0A0V0Q9P8"/>
<dbReference type="InParanoid" id="A0A0V0Q9P8"/>
<name>A0A0V0Q9P8_PSEPJ</name>
<proteinExistence type="predicted"/>
<gene>
    <name evidence="1" type="ORF">PPERSA_09439</name>
</gene>
<evidence type="ECO:0000313" key="1">
    <source>
        <dbReference type="EMBL" id="KRW98914.1"/>
    </source>
</evidence>
<reference evidence="1 2" key="1">
    <citation type="journal article" date="2015" name="Sci. Rep.">
        <title>Genome of the facultative scuticociliatosis pathogen Pseudocohnilembus persalinus provides insight into its virulence through horizontal gene transfer.</title>
        <authorList>
            <person name="Xiong J."/>
            <person name="Wang G."/>
            <person name="Cheng J."/>
            <person name="Tian M."/>
            <person name="Pan X."/>
            <person name="Warren A."/>
            <person name="Jiang C."/>
            <person name="Yuan D."/>
            <person name="Miao W."/>
        </authorList>
    </citation>
    <scope>NUCLEOTIDE SEQUENCE [LARGE SCALE GENOMIC DNA]</scope>
    <source>
        <strain evidence="1">36N120E</strain>
    </source>
</reference>
<evidence type="ECO:0000313" key="2">
    <source>
        <dbReference type="Proteomes" id="UP000054937"/>
    </source>
</evidence>
<organism evidence="1 2">
    <name type="scientific">Pseudocohnilembus persalinus</name>
    <name type="common">Ciliate</name>
    <dbReference type="NCBI Taxonomy" id="266149"/>
    <lineage>
        <taxon>Eukaryota</taxon>
        <taxon>Sar</taxon>
        <taxon>Alveolata</taxon>
        <taxon>Ciliophora</taxon>
        <taxon>Intramacronucleata</taxon>
        <taxon>Oligohymenophorea</taxon>
        <taxon>Scuticociliatia</taxon>
        <taxon>Philasterida</taxon>
        <taxon>Pseudocohnilembidae</taxon>
        <taxon>Pseudocohnilembus</taxon>
    </lineage>
</organism>